<comment type="catalytic activity">
    <reaction evidence="6">
        <text>Fe-coproporphyrin III + 2 H(+) = coproporphyrin III + Fe(2+)</text>
        <dbReference type="Rhea" id="RHEA:49572"/>
        <dbReference type="ChEBI" id="CHEBI:15378"/>
        <dbReference type="ChEBI" id="CHEBI:29033"/>
        <dbReference type="ChEBI" id="CHEBI:68438"/>
        <dbReference type="ChEBI" id="CHEBI:131725"/>
        <dbReference type="EC" id="4.99.1.9"/>
    </reaction>
    <physiologicalReaction direction="right-to-left" evidence="6">
        <dbReference type="Rhea" id="RHEA:49574"/>
    </physiologicalReaction>
</comment>
<comment type="subcellular location">
    <subcellularLocation>
        <location evidence="7 8">Cytoplasm</location>
    </subcellularLocation>
</comment>
<dbReference type="EMBL" id="JAVRIC010000012">
    <property type="protein sequence ID" value="MDT0497709.1"/>
    <property type="molecule type" value="Genomic_DNA"/>
</dbReference>
<name>A0ABU2WKG0_9GAMM</name>
<dbReference type="InterPro" id="IPR033659">
    <property type="entry name" value="Ferrochelatase_N"/>
</dbReference>
<sequence>MNPKETLAHTTTPKLGVLLVNLGTPDSPTPQAVRRYLAEFLSDPRVVEIPRAIWLPILYGFVLPFRPKRVAHAYAAVWQDGGSPLLVGSQQLTGALADRLSTELGTSVVTVLAMRYGQPSIAAAMDRFERENVRRILVLPLYPQYSGSTTAAVMDAVFASLMQRRWMPELRSIHQYHDDPGYIAALANSVREHWETKGQSERLMLSFHGIPKHYVTNGDPYYCQCQKTARLLIADLGCTRDRVVITFQSRFGRTPWLEPYTDVTLKALGAQGVSSVDVLCPGFAVDCLETLEEIAIRNRDDFLAAGGRELRYIPALNDAPGHADALQALVRSNLVGWLPSSEPPPIAPQHERIAELKRTF</sequence>
<gene>
    <name evidence="7 9" type="primary">hemH</name>
    <name evidence="9" type="ORF">RM530_10080</name>
</gene>
<dbReference type="InterPro" id="IPR019772">
    <property type="entry name" value="Ferrochelatase_AS"/>
</dbReference>
<dbReference type="PANTHER" id="PTHR11108:SF1">
    <property type="entry name" value="FERROCHELATASE, MITOCHONDRIAL"/>
    <property type="match status" value="1"/>
</dbReference>
<evidence type="ECO:0000313" key="10">
    <source>
        <dbReference type="Proteomes" id="UP001254608"/>
    </source>
</evidence>
<dbReference type="InterPro" id="IPR033644">
    <property type="entry name" value="Ferrochelatase_C"/>
</dbReference>
<evidence type="ECO:0000313" key="9">
    <source>
        <dbReference type="EMBL" id="MDT0497709.1"/>
    </source>
</evidence>
<keyword evidence="4 7" id="KW-0456">Lyase</keyword>
<keyword evidence="7" id="KW-0479">Metal-binding</keyword>
<keyword evidence="10" id="KW-1185">Reference proteome</keyword>
<reference evidence="9 10" key="1">
    <citation type="submission" date="2023-09" db="EMBL/GenBank/DDBJ databases">
        <authorList>
            <person name="Rey-Velasco X."/>
        </authorList>
    </citation>
    <scope>NUCLEOTIDE SEQUENCE [LARGE SCALE GENOMIC DNA]</scope>
    <source>
        <strain evidence="9 10">W345</strain>
    </source>
</reference>
<evidence type="ECO:0000256" key="3">
    <source>
        <dbReference type="ARBA" id="ARBA00023133"/>
    </source>
</evidence>
<keyword evidence="3 7" id="KW-0350">Heme biosynthesis</keyword>
<evidence type="ECO:0000256" key="2">
    <source>
        <dbReference type="ARBA" id="ARBA00023004"/>
    </source>
</evidence>
<keyword evidence="7 8" id="KW-0963">Cytoplasm</keyword>
<dbReference type="RefSeq" id="WP_311365100.1">
    <property type="nucleotide sequence ID" value="NZ_JAVRIC010000012.1"/>
</dbReference>
<dbReference type="EC" id="4.98.1.1" evidence="7 8"/>
<evidence type="ECO:0000256" key="6">
    <source>
        <dbReference type="ARBA" id="ARBA00024536"/>
    </source>
</evidence>
<dbReference type="Pfam" id="PF00762">
    <property type="entry name" value="Ferrochelatase"/>
    <property type="match status" value="1"/>
</dbReference>
<feature type="binding site" evidence="7">
    <location>
        <position position="208"/>
    </location>
    <ligand>
        <name>Fe(2+)</name>
        <dbReference type="ChEBI" id="CHEBI:29033"/>
    </ligand>
</feature>
<organism evidence="9 10">
    <name type="scientific">Banduia mediterranea</name>
    <dbReference type="NCBI Taxonomy" id="3075609"/>
    <lineage>
        <taxon>Bacteria</taxon>
        <taxon>Pseudomonadati</taxon>
        <taxon>Pseudomonadota</taxon>
        <taxon>Gammaproteobacteria</taxon>
        <taxon>Nevskiales</taxon>
        <taxon>Algiphilaceae</taxon>
        <taxon>Banduia</taxon>
    </lineage>
</organism>
<evidence type="ECO:0000256" key="4">
    <source>
        <dbReference type="ARBA" id="ARBA00023239"/>
    </source>
</evidence>
<comment type="caution">
    <text evidence="9">The sequence shown here is derived from an EMBL/GenBank/DDBJ whole genome shotgun (WGS) entry which is preliminary data.</text>
</comment>
<dbReference type="CDD" id="cd00419">
    <property type="entry name" value="Ferrochelatase_C"/>
    <property type="match status" value="1"/>
</dbReference>
<proteinExistence type="inferred from homology"/>
<dbReference type="Gene3D" id="3.40.50.1400">
    <property type="match status" value="2"/>
</dbReference>
<evidence type="ECO:0000256" key="1">
    <source>
        <dbReference type="ARBA" id="ARBA00007718"/>
    </source>
</evidence>
<evidence type="ECO:0000256" key="5">
    <source>
        <dbReference type="ARBA" id="ARBA00023244"/>
    </source>
</evidence>
<feature type="binding site" evidence="7">
    <location>
        <position position="289"/>
    </location>
    <ligand>
        <name>Fe(2+)</name>
        <dbReference type="ChEBI" id="CHEBI:29033"/>
    </ligand>
</feature>
<dbReference type="SUPFAM" id="SSF53800">
    <property type="entry name" value="Chelatase"/>
    <property type="match status" value="1"/>
</dbReference>
<protein>
    <recommendedName>
        <fullName evidence="7 8">Ferrochelatase</fullName>
        <ecNumber evidence="7 8">4.98.1.1</ecNumber>
    </recommendedName>
    <alternativeName>
        <fullName evidence="7">Heme synthase</fullName>
    </alternativeName>
    <alternativeName>
        <fullName evidence="7">Protoheme ferro-lyase</fullName>
    </alternativeName>
</protein>
<keyword evidence="2 7" id="KW-0408">Iron</keyword>
<comment type="function">
    <text evidence="7 8">Catalyzes the ferrous insertion into protoporphyrin IX.</text>
</comment>
<dbReference type="InterPro" id="IPR001015">
    <property type="entry name" value="Ferrochelatase"/>
</dbReference>
<accession>A0ABU2WKG0</accession>
<dbReference type="NCBIfam" id="TIGR00109">
    <property type="entry name" value="hemH"/>
    <property type="match status" value="1"/>
</dbReference>
<dbReference type="CDD" id="cd03411">
    <property type="entry name" value="Ferrochelatase_N"/>
    <property type="match status" value="1"/>
</dbReference>
<evidence type="ECO:0000256" key="7">
    <source>
        <dbReference type="HAMAP-Rule" id="MF_00323"/>
    </source>
</evidence>
<dbReference type="HAMAP" id="MF_00323">
    <property type="entry name" value="Ferrochelatase"/>
    <property type="match status" value="1"/>
</dbReference>
<dbReference type="Proteomes" id="UP001254608">
    <property type="component" value="Unassembled WGS sequence"/>
</dbReference>
<comment type="similarity">
    <text evidence="1 7 8">Belongs to the ferrochelatase family.</text>
</comment>
<dbReference type="PANTHER" id="PTHR11108">
    <property type="entry name" value="FERROCHELATASE"/>
    <property type="match status" value="1"/>
</dbReference>
<comment type="catalytic activity">
    <reaction evidence="7 8">
        <text>heme b + 2 H(+) = protoporphyrin IX + Fe(2+)</text>
        <dbReference type="Rhea" id="RHEA:22584"/>
        <dbReference type="ChEBI" id="CHEBI:15378"/>
        <dbReference type="ChEBI" id="CHEBI:29033"/>
        <dbReference type="ChEBI" id="CHEBI:57306"/>
        <dbReference type="ChEBI" id="CHEBI:60344"/>
        <dbReference type="EC" id="4.98.1.1"/>
    </reaction>
</comment>
<dbReference type="PROSITE" id="PS00534">
    <property type="entry name" value="FERROCHELATASE"/>
    <property type="match status" value="1"/>
</dbReference>
<keyword evidence="5 7" id="KW-0627">Porphyrin biosynthesis</keyword>
<comment type="pathway">
    <text evidence="7 8">Porphyrin-containing compound metabolism; protoheme biosynthesis; protoheme from protoporphyrin-IX: step 1/1.</text>
</comment>
<evidence type="ECO:0000256" key="8">
    <source>
        <dbReference type="RuleBase" id="RU000607"/>
    </source>
</evidence>